<dbReference type="Proteomes" id="UP001500383">
    <property type="component" value="Unassembled WGS sequence"/>
</dbReference>
<gene>
    <name evidence="6" type="ORF">GCM10009831_09090</name>
</gene>
<evidence type="ECO:0000313" key="6">
    <source>
        <dbReference type="EMBL" id="GAA1702112.1"/>
    </source>
</evidence>
<evidence type="ECO:0000313" key="7">
    <source>
        <dbReference type="Proteomes" id="UP001500383"/>
    </source>
</evidence>
<accession>A0ABP4UGL1</accession>
<dbReference type="Gene3D" id="3.40.30.120">
    <property type="match status" value="1"/>
</dbReference>
<comment type="cofactor">
    <cofactor evidence="1">
        <name>FAD</name>
        <dbReference type="ChEBI" id="CHEBI:57692"/>
    </cofactor>
</comment>
<evidence type="ECO:0000259" key="5">
    <source>
        <dbReference type="Pfam" id="PF01494"/>
    </source>
</evidence>
<feature type="compositionally biased region" description="Low complexity" evidence="4">
    <location>
        <begin position="439"/>
        <end position="471"/>
    </location>
</feature>
<evidence type="ECO:0000256" key="2">
    <source>
        <dbReference type="ARBA" id="ARBA00022630"/>
    </source>
</evidence>
<dbReference type="Pfam" id="PF21274">
    <property type="entry name" value="Rng_hyd_C"/>
    <property type="match status" value="1"/>
</dbReference>
<organism evidence="6 7">
    <name type="scientific">Dietzia cercidiphylli</name>
    <dbReference type="NCBI Taxonomy" id="498199"/>
    <lineage>
        <taxon>Bacteria</taxon>
        <taxon>Bacillati</taxon>
        <taxon>Actinomycetota</taxon>
        <taxon>Actinomycetes</taxon>
        <taxon>Mycobacteriales</taxon>
        <taxon>Dietziaceae</taxon>
        <taxon>Dietzia</taxon>
    </lineage>
</organism>
<evidence type="ECO:0000256" key="1">
    <source>
        <dbReference type="ARBA" id="ARBA00001974"/>
    </source>
</evidence>
<dbReference type="InterPro" id="IPR050641">
    <property type="entry name" value="RIFMO-like"/>
</dbReference>
<feature type="domain" description="FAD-binding" evidence="5">
    <location>
        <begin position="15"/>
        <end position="364"/>
    </location>
</feature>
<dbReference type="InterPro" id="IPR002938">
    <property type="entry name" value="FAD-bd"/>
</dbReference>
<dbReference type="InterPro" id="IPR036188">
    <property type="entry name" value="FAD/NAD-bd_sf"/>
</dbReference>
<dbReference type="Gene3D" id="3.50.50.60">
    <property type="entry name" value="FAD/NAD(P)-binding domain"/>
    <property type="match status" value="1"/>
</dbReference>
<reference evidence="7" key="1">
    <citation type="journal article" date="2019" name="Int. J. Syst. Evol. Microbiol.">
        <title>The Global Catalogue of Microorganisms (GCM) 10K type strain sequencing project: providing services to taxonomists for standard genome sequencing and annotation.</title>
        <authorList>
            <consortium name="The Broad Institute Genomics Platform"/>
            <consortium name="The Broad Institute Genome Sequencing Center for Infectious Disease"/>
            <person name="Wu L."/>
            <person name="Ma J."/>
        </authorList>
    </citation>
    <scope>NUCLEOTIDE SEQUENCE [LARGE SCALE GENOMIC DNA]</scope>
    <source>
        <strain evidence="7">JCM 16002</strain>
    </source>
</reference>
<dbReference type="SUPFAM" id="SSF51905">
    <property type="entry name" value="FAD/NAD(P)-binding domain"/>
    <property type="match status" value="1"/>
</dbReference>
<dbReference type="RefSeq" id="WP_344390889.1">
    <property type="nucleotide sequence ID" value="NZ_BAAAQG010000003.1"/>
</dbReference>
<sequence length="594" mass="62985">MNFDPGAGPDTPQIVDVLVVGGGPVGLATVVELGRRGISTALVERHDSTSVFPKARLLTTRTMELCREWGVEQEVEAAGMPRELSLALGIGRTLTSPDFRHEVARISEDRSQSPTYSYICTQDRFEQILHRLAVATPHSGLHFSTTCDRVMDHGDHVTAEVTGPEGARTIRAEYVVAADGHRSPTRHGLGIRTDGPPPLGHMLAIMFDADLGPLLEHRRGALYFLHGDFYCVIESVDNSRTWTLQTAYDPELGEGPQDYTDEHCTRLVRAAVGVDDLPVGILGRMPWTQQVFVAESFRSGRVFLAGDAAHVATPQGGFGMNCGLQDAHNLAWKLAAVLRGTAGPGLLDSYEVERRPIAQWTVEESLRNAVITLDMMEDRLTVAEAGDLQALRRRSEGLVLGYHYTSDAIVPDGSPAPDPEDPYLTYVATTRPGHLLPHLPLPIPVGSDGPVGPVGSDGPVGPVGSVGSDGPNSHDDHDGPLDPGGPRSTKDVIAPGALTLITSAGGDWGAVAGLAAESTGVGIEVVEMPVDPDPGTPGGPACPSWPEVSGVGEHGAVLVRPDGHVAWRAPHRADGRVLEAAVRSVMALPEPAGV</sequence>
<comment type="caution">
    <text evidence="6">The sequence shown here is derived from an EMBL/GenBank/DDBJ whole genome shotgun (WGS) entry which is preliminary data.</text>
</comment>
<name>A0ABP4UGL1_9ACTN</name>
<evidence type="ECO:0000256" key="4">
    <source>
        <dbReference type="SAM" id="MobiDB-lite"/>
    </source>
</evidence>
<proteinExistence type="predicted"/>
<keyword evidence="2" id="KW-0285">Flavoprotein</keyword>
<evidence type="ECO:0000256" key="3">
    <source>
        <dbReference type="ARBA" id="ARBA00022827"/>
    </source>
</evidence>
<feature type="region of interest" description="Disordered" evidence="4">
    <location>
        <begin position="439"/>
        <end position="489"/>
    </location>
</feature>
<protein>
    <submittedName>
        <fullName evidence="6">FAD-dependent oxidoreductase</fullName>
    </submittedName>
</protein>
<keyword evidence="7" id="KW-1185">Reference proteome</keyword>
<dbReference type="PANTHER" id="PTHR43004:SF19">
    <property type="entry name" value="BINDING MONOOXYGENASE, PUTATIVE (JCVI)-RELATED"/>
    <property type="match status" value="1"/>
</dbReference>
<keyword evidence="3" id="KW-0274">FAD</keyword>
<dbReference type="PANTHER" id="PTHR43004">
    <property type="entry name" value="TRK SYSTEM POTASSIUM UPTAKE PROTEIN"/>
    <property type="match status" value="1"/>
</dbReference>
<dbReference type="EMBL" id="BAAAQG010000003">
    <property type="protein sequence ID" value="GAA1702112.1"/>
    <property type="molecule type" value="Genomic_DNA"/>
</dbReference>
<dbReference type="PRINTS" id="PR00420">
    <property type="entry name" value="RNGMNOXGNASE"/>
</dbReference>
<dbReference type="Pfam" id="PF01494">
    <property type="entry name" value="FAD_binding_3"/>
    <property type="match status" value="1"/>
</dbReference>
<dbReference type="Gene3D" id="3.30.9.10">
    <property type="entry name" value="D-Amino Acid Oxidase, subunit A, domain 2"/>
    <property type="match status" value="1"/>
</dbReference>